<evidence type="ECO:0000256" key="1">
    <source>
        <dbReference type="SAM" id="MobiDB-lite"/>
    </source>
</evidence>
<keyword evidence="3" id="KW-1185">Reference proteome</keyword>
<name>A0A8J6E0G2_9EUKA</name>
<dbReference type="Proteomes" id="UP000717585">
    <property type="component" value="Unassembled WGS sequence"/>
</dbReference>
<feature type="compositionally biased region" description="Basic and acidic residues" evidence="1">
    <location>
        <begin position="108"/>
        <end position="117"/>
    </location>
</feature>
<protein>
    <submittedName>
        <fullName evidence="2">Uncharacterized protein</fullName>
    </submittedName>
</protein>
<proteinExistence type="predicted"/>
<evidence type="ECO:0000313" key="3">
    <source>
        <dbReference type="Proteomes" id="UP000717585"/>
    </source>
</evidence>
<dbReference type="AlphaFoldDB" id="A0A8J6E0G2"/>
<organism evidence="2 3">
    <name type="scientific">Carpediemonas membranifera</name>
    <dbReference type="NCBI Taxonomy" id="201153"/>
    <lineage>
        <taxon>Eukaryota</taxon>
        <taxon>Metamonada</taxon>
        <taxon>Carpediemonas-like organisms</taxon>
        <taxon>Carpediemonas</taxon>
    </lineage>
</organism>
<feature type="region of interest" description="Disordered" evidence="1">
    <location>
        <begin position="93"/>
        <end position="117"/>
    </location>
</feature>
<sequence>MIIYVTKDEEDGLGNDKLEIFNAECYCNLLLDAIQRKFEINTPIIDLFASSDPSQPTTEGVLPGERVFLTAHPTELASQFLADDARYVVKAVTTAQREEGSRPTSRGRSREKGRGKK</sequence>
<reference evidence="2" key="1">
    <citation type="submission" date="2021-05" db="EMBL/GenBank/DDBJ databases">
        <title>A free-living protist that lacks canonical eukaryotic 1 DNA replication and segregation systems.</title>
        <authorList>
            <person name="Salas-Leiva D.E."/>
            <person name="Tromer E.C."/>
            <person name="Curtis B.A."/>
            <person name="Jerlstrom-Hultqvist J."/>
            <person name="Kolisko M."/>
            <person name="Yi Z."/>
            <person name="Salas-Leiva J.S."/>
            <person name="Gallot-Lavallee L."/>
            <person name="Kops G.J.P.L."/>
            <person name="Archibald J.M."/>
            <person name="Simpson A.G.B."/>
            <person name="Roger A.J."/>
        </authorList>
    </citation>
    <scope>NUCLEOTIDE SEQUENCE</scope>
    <source>
        <strain evidence="2">BICM</strain>
    </source>
</reference>
<comment type="caution">
    <text evidence="2">The sequence shown here is derived from an EMBL/GenBank/DDBJ whole genome shotgun (WGS) entry which is preliminary data.</text>
</comment>
<accession>A0A8J6E0G2</accession>
<gene>
    <name evidence="2" type="ORF">J8273_0295</name>
</gene>
<evidence type="ECO:0000313" key="2">
    <source>
        <dbReference type="EMBL" id="KAG9395079.1"/>
    </source>
</evidence>
<dbReference type="EMBL" id="JAHDYR010000012">
    <property type="protein sequence ID" value="KAG9395079.1"/>
    <property type="molecule type" value="Genomic_DNA"/>
</dbReference>